<protein>
    <submittedName>
        <fullName evidence="2">Uncharacterized protein</fullName>
    </submittedName>
</protein>
<sequence>MGRRETMLRRSESGRWLTRSTPPPSESKRMQRRVSAETGGSGRRGGCRRARGP</sequence>
<evidence type="ECO:0000256" key="1">
    <source>
        <dbReference type="SAM" id="MobiDB-lite"/>
    </source>
</evidence>
<dbReference type="EMBL" id="GBRH01260591">
    <property type="protein sequence ID" value="JAD37304.1"/>
    <property type="molecule type" value="Transcribed_RNA"/>
</dbReference>
<accession>A0A0A8ZD08</accession>
<reference evidence="2" key="2">
    <citation type="journal article" date="2015" name="Data Brief">
        <title>Shoot transcriptome of the giant reed, Arundo donax.</title>
        <authorList>
            <person name="Barrero R.A."/>
            <person name="Guerrero F.D."/>
            <person name="Moolhuijzen P."/>
            <person name="Goolsby J.A."/>
            <person name="Tidwell J."/>
            <person name="Bellgard S.E."/>
            <person name="Bellgard M.I."/>
        </authorList>
    </citation>
    <scope>NUCLEOTIDE SEQUENCE</scope>
    <source>
        <tissue evidence="2">Shoot tissue taken approximately 20 cm above the soil surface</tissue>
    </source>
</reference>
<feature type="compositionally biased region" description="Basic and acidic residues" evidence="1">
    <location>
        <begin position="1"/>
        <end position="13"/>
    </location>
</feature>
<reference evidence="2" key="1">
    <citation type="submission" date="2014-09" db="EMBL/GenBank/DDBJ databases">
        <authorList>
            <person name="Magalhaes I.L.F."/>
            <person name="Oliveira U."/>
            <person name="Santos F.R."/>
            <person name="Vidigal T.H.D.A."/>
            <person name="Brescovit A.D."/>
            <person name="Santos A.J."/>
        </authorList>
    </citation>
    <scope>NUCLEOTIDE SEQUENCE</scope>
    <source>
        <tissue evidence="2">Shoot tissue taken approximately 20 cm above the soil surface</tissue>
    </source>
</reference>
<evidence type="ECO:0000313" key="2">
    <source>
        <dbReference type="EMBL" id="JAD37304.1"/>
    </source>
</evidence>
<name>A0A0A8ZD08_ARUDO</name>
<proteinExistence type="predicted"/>
<organism evidence="2">
    <name type="scientific">Arundo donax</name>
    <name type="common">Giant reed</name>
    <name type="synonym">Donax arundinaceus</name>
    <dbReference type="NCBI Taxonomy" id="35708"/>
    <lineage>
        <taxon>Eukaryota</taxon>
        <taxon>Viridiplantae</taxon>
        <taxon>Streptophyta</taxon>
        <taxon>Embryophyta</taxon>
        <taxon>Tracheophyta</taxon>
        <taxon>Spermatophyta</taxon>
        <taxon>Magnoliopsida</taxon>
        <taxon>Liliopsida</taxon>
        <taxon>Poales</taxon>
        <taxon>Poaceae</taxon>
        <taxon>PACMAD clade</taxon>
        <taxon>Arundinoideae</taxon>
        <taxon>Arundineae</taxon>
        <taxon>Arundo</taxon>
    </lineage>
</organism>
<dbReference type="AlphaFoldDB" id="A0A0A8ZD08"/>
<feature type="region of interest" description="Disordered" evidence="1">
    <location>
        <begin position="1"/>
        <end position="53"/>
    </location>
</feature>